<organism evidence="1 2">
    <name type="scientific">Viridibacillus soli</name>
    <dbReference type="NCBI Taxonomy" id="2798301"/>
    <lineage>
        <taxon>Bacteria</taxon>
        <taxon>Bacillati</taxon>
        <taxon>Bacillota</taxon>
        <taxon>Bacilli</taxon>
        <taxon>Bacillales</taxon>
        <taxon>Caryophanaceae</taxon>
        <taxon>Viridibacillus</taxon>
    </lineage>
</organism>
<dbReference type="Proteomes" id="UP000618943">
    <property type="component" value="Unassembled WGS sequence"/>
</dbReference>
<proteinExistence type="predicted"/>
<accession>A0ABS1H2S9</accession>
<keyword evidence="2" id="KW-1185">Reference proteome</keyword>
<evidence type="ECO:0000313" key="1">
    <source>
        <dbReference type="EMBL" id="MBK3493482.1"/>
    </source>
</evidence>
<gene>
    <name evidence="1" type="ORF">JFL43_01075</name>
</gene>
<reference evidence="1 2" key="1">
    <citation type="submission" date="2020-12" db="EMBL/GenBank/DDBJ databases">
        <title>YIM B01967 draft genome.</title>
        <authorList>
            <person name="Yan X."/>
        </authorList>
    </citation>
    <scope>NUCLEOTIDE SEQUENCE [LARGE SCALE GENOMIC DNA]</scope>
    <source>
        <strain evidence="1 2">YIM B01967</strain>
    </source>
</reference>
<evidence type="ECO:0000313" key="2">
    <source>
        <dbReference type="Proteomes" id="UP000618943"/>
    </source>
</evidence>
<name>A0ABS1H2S9_9BACL</name>
<dbReference type="EMBL" id="JAEOAH010000001">
    <property type="protein sequence ID" value="MBK3493482.1"/>
    <property type="molecule type" value="Genomic_DNA"/>
</dbReference>
<sequence>MNAVFKNFLCHFVIFGAIGIVKTIRMSENTLAEIASSSSSVFFETWLEWSIVA</sequence>
<dbReference type="RefSeq" id="WP_200747567.1">
    <property type="nucleotide sequence ID" value="NZ_JAEOAH010000001.1"/>
</dbReference>
<comment type="caution">
    <text evidence="1">The sequence shown here is derived from an EMBL/GenBank/DDBJ whole genome shotgun (WGS) entry which is preliminary data.</text>
</comment>
<protein>
    <submittedName>
        <fullName evidence="1">Uncharacterized protein</fullName>
    </submittedName>
</protein>